<dbReference type="Proteomes" id="UP000769157">
    <property type="component" value="Unassembled WGS sequence"/>
</dbReference>
<dbReference type="RefSeq" id="XP_046058833.1">
    <property type="nucleotide sequence ID" value="XM_046207139.1"/>
</dbReference>
<reference evidence="7" key="2">
    <citation type="submission" date="2021-01" db="EMBL/GenBank/DDBJ databases">
        <authorList>
            <person name="Schikora-Tamarit M.A."/>
        </authorList>
    </citation>
    <scope>NUCLEOTIDE SEQUENCE</scope>
    <source>
        <strain evidence="7">CBS6075</strain>
    </source>
</reference>
<evidence type="ECO:0000256" key="4">
    <source>
        <dbReference type="ARBA" id="ARBA00022946"/>
    </source>
</evidence>
<dbReference type="Pfam" id="PF01987">
    <property type="entry name" value="AIM24"/>
    <property type="match status" value="1"/>
</dbReference>
<dbReference type="GO" id="GO:0005743">
    <property type="term" value="C:mitochondrial inner membrane"/>
    <property type="evidence" value="ECO:0007669"/>
    <property type="project" value="TreeGrafter"/>
</dbReference>
<dbReference type="PANTHER" id="PTHR36959:SF2">
    <property type="entry name" value="ALTERED INHERITANCE OF MITOCHONDRIA PROTEIN 24, MITOCHONDRIAL"/>
    <property type="match status" value="1"/>
</dbReference>
<dbReference type="InterPro" id="IPR036983">
    <property type="entry name" value="AIM24_sf"/>
</dbReference>
<name>A0A9P8T115_9ASCO</name>
<dbReference type="SUPFAM" id="SSF51219">
    <property type="entry name" value="TRAP-like"/>
    <property type="match status" value="1"/>
</dbReference>
<dbReference type="OrthoDB" id="5295771at2759"/>
<organism evidence="7 8">
    <name type="scientific">Ogataea philodendri</name>
    <dbReference type="NCBI Taxonomy" id="1378263"/>
    <lineage>
        <taxon>Eukaryota</taxon>
        <taxon>Fungi</taxon>
        <taxon>Dikarya</taxon>
        <taxon>Ascomycota</taxon>
        <taxon>Saccharomycotina</taxon>
        <taxon>Pichiomycetes</taxon>
        <taxon>Pichiales</taxon>
        <taxon>Pichiaceae</taxon>
        <taxon>Ogataea</taxon>
    </lineage>
</organism>
<evidence type="ECO:0000256" key="3">
    <source>
        <dbReference type="ARBA" id="ARBA00013287"/>
    </source>
</evidence>
<comment type="similarity">
    <text evidence="2 6">Belongs to the AIM24 family.</text>
</comment>
<evidence type="ECO:0000256" key="1">
    <source>
        <dbReference type="ARBA" id="ARBA00004173"/>
    </source>
</evidence>
<dbReference type="GeneID" id="70237871"/>
<dbReference type="GO" id="GO:0007007">
    <property type="term" value="P:inner mitochondrial membrane organization"/>
    <property type="evidence" value="ECO:0007669"/>
    <property type="project" value="TreeGrafter"/>
</dbReference>
<proteinExistence type="inferred from homology"/>
<protein>
    <recommendedName>
        <fullName evidence="3 6">Altered inheritance of mitochondria protein 24, mitochondrial</fullName>
    </recommendedName>
</protein>
<accession>A0A9P8T115</accession>
<sequence>MFRPTVSRKISFKTILSSFRGGHAVETVKQPSATLPSTVNIESFVESPEFEVLGKTSGMLNIRLPQSSILNLRYNNTNQSIIALNGKVSELVVELGRTDGALVFQRCLNGSGPMSILMANKLQNANFSVVQATPDAGWTVKRDNLVAWAGNHLLLNGSRKLVNIEGSGKFVLSSPGQTLQLSLQEGESISVSPSSVVAFTGTQPTGPKSLVDFGVPGISWLTKASASWSSLKSYVSDKLKLPPVHVHPWLSSAFAKTGGLIKRAFNRLFTGNPDYMIEFSGPRTLLITNGVHFKDKIMTEDEIEKLKN</sequence>
<evidence type="ECO:0000256" key="2">
    <source>
        <dbReference type="ARBA" id="ARBA00009322"/>
    </source>
</evidence>
<dbReference type="EMBL" id="JAEUBE010000414">
    <property type="protein sequence ID" value="KAH3661729.1"/>
    <property type="molecule type" value="Genomic_DNA"/>
</dbReference>
<dbReference type="PANTHER" id="PTHR36959">
    <property type="entry name" value="ALTERED INHERITANCE OF MITOCHONDRIA PROTEIN 24, MITOCHONDRIAL"/>
    <property type="match status" value="1"/>
</dbReference>
<keyword evidence="4" id="KW-0809">Transit peptide</keyword>
<evidence type="ECO:0000256" key="6">
    <source>
        <dbReference type="RuleBase" id="RU363045"/>
    </source>
</evidence>
<dbReference type="Gene3D" id="3.60.160.10">
    <property type="entry name" value="Mitochondrial biogenesis AIM24"/>
    <property type="match status" value="1"/>
</dbReference>
<comment type="caution">
    <text evidence="7">The sequence shown here is derived from an EMBL/GenBank/DDBJ whole genome shotgun (WGS) entry which is preliminary data.</text>
</comment>
<keyword evidence="8" id="KW-1185">Reference proteome</keyword>
<dbReference type="InterPro" id="IPR016031">
    <property type="entry name" value="Trp_RNA-bd_attenuator-like_dom"/>
</dbReference>
<dbReference type="AlphaFoldDB" id="A0A9P8T115"/>
<evidence type="ECO:0000313" key="8">
    <source>
        <dbReference type="Proteomes" id="UP000769157"/>
    </source>
</evidence>
<evidence type="ECO:0000313" key="7">
    <source>
        <dbReference type="EMBL" id="KAH3661729.1"/>
    </source>
</evidence>
<evidence type="ECO:0000256" key="5">
    <source>
        <dbReference type="ARBA" id="ARBA00023128"/>
    </source>
</evidence>
<gene>
    <name evidence="7" type="ORF">OGAPHI_005907</name>
</gene>
<reference evidence="7" key="1">
    <citation type="journal article" date="2021" name="Open Biol.">
        <title>Shared evolutionary footprints suggest mitochondrial oxidative damage underlies multiple complex I losses in fungi.</title>
        <authorList>
            <person name="Schikora-Tamarit M.A."/>
            <person name="Marcet-Houben M."/>
            <person name="Nosek J."/>
            <person name="Gabaldon T."/>
        </authorList>
    </citation>
    <scope>NUCLEOTIDE SEQUENCE</scope>
    <source>
        <strain evidence="7">CBS6075</strain>
    </source>
</reference>
<keyword evidence="5 6" id="KW-0496">Mitochondrion</keyword>
<dbReference type="InterPro" id="IPR002838">
    <property type="entry name" value="AIM24"/>
</dbReference>
<comment type="subcellular location">
    <subcellularLocation>
        <location evidence="1 6">Mitochondrion</location>
    </subcellularLocation>
</comment>